<proteinExistence type="predicted"/>
<name>A0A9R1VP23_LACSA</name>
<dbReference type="InterPro" id="IPR026960">
    <property type="entry name" value="RVT-Znf"/>
</dbReference>
<organism evidence="2 3">
    <name type="scientific">Lactuca sativa</name>
    <name type="common">Garden lettuce</name>
    <dbReference type="NCBI Taxonomy" id="4236"/>
    <lineage>
        <taxon>Eukaryota</taxon>
        <taxon>Viridiplantae</taxon>
        <taxon>Streptophyta</taxon>
        <taxon>Embryophyta</taxon>
        <taxon>Tracheophyta</taxon>
        <taxon>Spermatophyta</taxon>
        <taxon>Magnoliopsida</taxon>
        <taxon>eudicotyledons</taxon>
        <taxon>Gunneridae</taxon>
        <taxon>Pentapetalae</taxon>
        <taxon>asterids</taxon>
        <taxon>campanulids</taxon>
        <taxon>Asterales</taxon>
        <taxon>Asteraceae</taxon>
        <taxon>Cichorioideae</taxon>
        <taxon>Cichorieae</taxon>
        <taxon>Lactucinae</taxon>
        <taxon>Lactuca</taxon>
    </lineage>
</organism>
<dbReference type="Pfam" id="PF13966">
    <property type="entry name" value="zf-RVT"/>
    <property type="match status" value="1"/>
</dbReference>
<dbReference type="PANTHER" id="PTHR36617">
    <property type="entry name" value="PROTEIN, PUTATIVE-RELATED"/>
    <property type="match status" value="1"/>
</dbReference>
<dbReference type="EMBL" id="NBSK02000004">
    <property type="protein sequence ID" value="KAJ0209896.1"/>
    <property type="molecule type" value="Genomic_DNA"/>
</dbReference>
<accession>A0A9R1VP23</accession>
<comment type="caution">
    <text evidence="2">The sequence shown here is derived from an EMBL/GenBank/DDBJ whole genome shotgun (WGS) entry which is preliminary data.</text>
</comment>
<protein>
    <recommendedName>
        <fullName evidence="1">Reverse transcriptase zinc-binding domain-containing protein</fullName>
    </recommendedName>
</protein>
<dbReference type="PANTHER" id="PTHR36617:SF15">
    <property type="entry name" value="REVERSE TRANSCRIPTASE ZINC-BINDING DOMAIN-CONTAINING PROTEIN"/>
    <property type="match status" value="1"/>
</dbReference>
<gene>
    <name evidence="2" type="ORF">LSAT_V11C400166660</name>
</gene>
<keyword evidence="3" id="KW-1185">Reference proteome</keyword>
<evidence type="ECO:0000313" key="3">
    <source>
        <dbReference type="Proteomes" id="UP000235145"/>
    </source>
</evidence>
<sequence length="492" mass="56822">MHGALAFNDFILNSSHVDVPLGGYNCIWSLTSDKKISKLYRFLIYGGLFYSFPNISGIVLDRHLSDHRLILLRKTVLDYGLIPFRLLHSWFLVPGFDQVVRYAWENDGIIDDNVIIALKRKLQFIKNSLKSWYKDFQSSKASRKNELLATLAELDKKLDDRDGNPELIQSRASISKSLIDLNKMEGFRCLVLLGSRLISIFLPNFLWTSSRSWRVRFREMKLNGLSRIVALISLQVPMDLLLRFLEDIGSWLGIRVLASIIAKLEKLRSNFFKGIDKDDKKISWIAWDKASLWAHVVKAVHWENALLNFDTLPQRRSVWIEIIQIILNLRAKGINLFDYCKKLIGNGDNTRFVLDVWLGEIPLIDGFPLSLKDVPDCWVWDLETSVEFSVYPAHNLIDLVILDTIFNATRWVSLVPIKVNVFCWKMFMDQLPTRQIFSLKGLDIPSICCPICDAIMESNNHILFKCLVAKTVLAKILFWWDLQSYSFDSVAD</sequence>
<evidence type="ECO:0000259" key="1">
    <source>
        <dbReference type="Pfam" id="PF13966"/>
    </source>
</evidence>
<dbReference type="Proteomes" id="UP000235145">
    <property type="component" value="Unassembled WGS sequence"/>
</dbReference>
<dbReference type="AlphaFoldDB" id="A0A9R1VP23"/>
<evidence type="ECO:0000313" key="2">
    <source>
        <dbReference type="EMBL" id="KAJ0209896.1"/>
    </source>
</evidence>
<feature type="domain" description="Reverse transcriptase zinc-binding" evidence="1">
    <location>
        <begin position="404"/>
        <end position="471"/>
    </location>
</feature>
<reference evidence="2 3" key="1">
    <citation type="journal article" date="2017" name="Nat. Commun.">
        <title>Genome assembly with in vitro proximity ligation data and whole-genome triplication in lettuce.</title>
        <authorList>
            <person name="Reyes-Chin-Wo S."/>
            <person name="Wang Z."/>
            <person name="Yang X."/>
            <person name="Kozik A."/>
            <person name="Arikit S."/>
            <person name="Song C."/>
            <person name="Xia L."/>
            <person name="Froenicke L."/>
            <person name="Lavelle D.O."/>
            <person name="Truco M.J."/>
            <person name="Xia R."/>
            <person name="Zhu S."/>
            <person name="Xu C."/>
            <person name="Xu H."/>
            <person name="Xu X."/>
            <person name="Cox K."/>
            <person name="Korf I."/>
            <person name="Meyers B.C."/>
            <person name="Michelmore R.W."/>
        </authorList>
    </citation>
    <scope>NUCLEOTIDE SEQUENCE [LARGE SCALE GENOMIC DNA]</scope>
    <source>
        <strain evidence="3">cv. Salinas</strain>
        <tissue evidence="2">Seedlings</tissue>
    </source>
</reference>